<keyword evidence="2" id="KW-0472">Membrane</keyword>
<dbReference type="KEGG" id="mnt:21410054"/>
<evidence type="ECO:0000256" key="1">
    <source>
        <dbReference type="SAM" id="MobiDB-lite"/>
    </source>
</evidence>
<feature type="transmembrane region" description="Helical" evidence="2">
    <location>
        <begin position="277"/>
        <end position="300"/>
    </location>
</feature>
<dbReference type="PANTHER" id="PTHR42938:SF7">
    <property type="entry name" value="ERYTHRONATE-4-PHOSPHATE DEHYDROGENASE FAMILY PROTEIN"/>
    <property type="match status" value="1"/>
</dbReference>
<organism evidence="3 4">
    <name type="scientific">Morus notabilis</name>
    <dbReference type="NCBI Taxonomy" id="981085"/>
    <lineage>
        <taxon>Eukaryota</taxon>
        <taxon>Viridiplantae</taxon>
        <taxon>Streptophyta</taxon>
        <taxon>Embryophyta</taxon>
        <taxon>Tracheophyta</taxon>
        <taxon>Spermatophyta</taxon>
        <taxon>Magnoliopsida</taxon>
        <taxon>eudicotyledons</taxon>
        <taxon>Gunneridae</taxon>
        <taxon>Pentapetalae</taxon>
        <taxon>rosids</taxon>
        <taxon>fabids</taxon>
        <taxon>Rosales</taxon>
        <taxon>Moraceae</taxon>
        <taxon>Moreae</taxon>
        <taxon>Morus</taxon>
    </lineage>
</organism>
<evidence type="ECO:0000313" key="4">
    <source>
        <dbReference type="Proteomes" id="UP000030645"/>
    </source>
</evidence>
<name>W9SMC0_9ROSA</name>
<dbReference type="AlphaFoldDB" id="W9SMC0"/>
<dbReference type="Proteomes" id="UP000030645">
    <property type="component" value="Unassembled WGS sequence"/>
</dbReference>
<feature type="region of interest" description="Disordered" evidence="1">
    <location>
        <begin position="1"/>
        <end position="24"/>
    </location>
</feature>
<gene>
    <name evidence="3" type="ORF">L484_027436</name>
</gene>
<dbReference type="PANTHER" id="PTHR42938">
    <property type="entry name" value="FORMATE DEHYDROGENASE 1"/>
    <property type="match status" value="1"/>
</dbReference>
<sequence length="312" mass="34384">MESSYETSNGNGPTDNGHAPGIHSSHKPNIKVSLPWLDLKVFYVRISNCEIDDSTPEYLTLNHVPLDPDTLLEVNGVRTSIYSDGEASPTLLRRDRLDKKSEEVTFISTDSIRITGSVKFEVFDKDVLVLSGVLELCDSNGFTGEANPHGQIWSMDCESNIIADAGFLKGKQLLGAESASPTIEVYITGSFFGTPIILTKTLQHSSRKKHTRKLLLDSIPEYDATEDQKEAPSELALQAAEYPHHKPESEDYHMYEGTAYMEGEDGELSWFNAGVRVGVGIGLSICLGIGIGVGLLVKTYQGTTRNFRRRLQ</sequence>
<dbReference type="GO" id="GO:0004617">
    <property type="term" value="F:phosphoglycerate dehydrogenase activity"/>
    <property type="evidence" value="ECO:0007669"/>
    <property type="project" value="TreeGrafter"/>
</dbReference>
<reference evidence="4" key="1">
    <citation type="submission" date="2013-01" db="EMBL/GenBank/DDBJ databases">
        <title>Draft Genome Sequence of a Mulberry Tree, Morus notabilis C.K. Schneid.</title>
        <authorList>
            <person name="He N."/>
            <person name="Zhao S."/>
        </authorList>
    </citation>
    <scope>NUCLEOTIDE SEQUENCE</scope>
</reference>
<keyword evidence="4" id="KW-1185">Reference proteome</keyword>
<evidence type="ECO:0008006" key="5">
    <source>
        <dbReference type="Google" id="ProtNLM"/>
    </source>
</evidence>
<dbReference type="EMBL" id="KE345811">
    <property type="protein sequence ID" value="EXC17249.1"/>
    <property type="molecule type" value="Genomic_DNA"/>
</dbReference>
<keyword evidence="2" id="KW-0812">Transmembrane</keyword>
<proteinExistence type="predicted"/>
<protein>
    <recommendedName>
        <fullName evidence="5">Erythronate-4-phosphate dehydrogenase family protein</fullName>
    </recommendedName>
</protein>
<feature type="compositionally biased region" description="Polar residues" evidence="1">
    <location>
        <begin position="1"/>
        <end position="14"/>
    </location>
</feature>
<dbReference type="eggNOG" id="ENOG502QQ72">
    <property type="taxonomic scope" value="Eukaryota"/>
</dbReference>
<accession>W9SMC0</accession>
<evidence type="ECO:0000256" key="2">
    <source>
        <dbReference type="SAM" id="Phobius"/>
    </source>
</evidence>
<dbReference type="OrthoDB" id="2016101at2759"/>
<evidence type="ECO:0000313" key="3">
    <source>
        <dbReference type="EMBL" id="EXC17249.1"/>
    </source>
</evidence>
<keyword evidence="2" id="KW-1133">Transmembrane helix</keyword>
<dbReference type="STRING" id="981085.W9SMC0"/>